<protein>
    <recommendedName>
        <fullName evidence="5">nucleoside-diphosphate kinase</fullName>
        <ecNumber evidence="5">2.7.4.6</ecNumber>
    </recommendedName>
</protein>
<gene>
    <name evidence="11" type="ORF">T459_07610</name>
</gene>
<proteinExistence type="inferred from homology"/>
<comment type="cofactor">
    <cofactor evidence="3">
        <name>Mg(2+)</name>
        <dbReference type="ChEBI" id="CHEBI:18420"/>
    </cofactor>
</comment>
<dbReference type="AlphaFoldDB" id="A0A2G2ZU46"/>
<evidence type="ECO:0000259" key="10">
    <source>
        <dbReference type="SMART" id="SM00562"/>
    </source>
</evidence>
<keyword evidence="7 11" id="KW-0418">Kinase</keyword>
<dbReference type="SMART" id="SM00562">
    <property type="entry name" value="NDK"/>
    <property type="match status" value="1"/>
</dbReference>
<reference evidence="11 12" key="2">
    <citation type="journal article" date="2017" name="Genome Biol.">
        <title>New reference genome sequences of hot pepper reveal the massive evolution of plant disease-resistance genes by retroduplication.</title>
        <authorList>
            <person name="Kim S."/>
            <person name="Park J."/>
            <person name="Yeom S.I."/>
            <person name="Kim Y.M."/>
            <person name="Seo E."/>
            <person name="Kim K.T."/>
            <person name="Kim M.S."/>
            <person name="Lee J.M."/>
            <person name="Cheong K."/>
            <person name="Shin H.S."/>
            <person name="Kim S.B."/>
            <person name="Han K."/>
            <person name="Lee J."/>
            <person name="Park M."/>
            <person name="Lee H.A."/>
            <person name="Lee H.Y."/>
            <person name="Lee Y."/>
            <person name="Oh S."/>
            <person name="Lee J.H."/>
            <person name="Choi E."/>
            <person name="Choi E."/>
            <person name="Lee S.E."/>
            <person name="Jeon J."/>
            <person name="Kim H."/>
            <person name="Choi G."/>
            <person name="Song H."/>
            <person name="Lee J."/>
            <person name="Lee S.C."/>
            <person name="Kwon J.K."/>
            <person name="Lee H.Y."/>
            <person name="Koo N."/>
            <person name="Hong Y."/>
            <person name="Kim R.W."/>
            <person name="Kang W.H."/>
            <person name="Huh J.H."/>
            <person name="Kang B.C."/>
            <person name="Yang T.J."/>
            <person name="Lee Y.H."/>
            <person name="Bennetzen J.L."/>
            <person name="Choi D."/>
        </authorList>
    </citation>
    <scope>NUCLEOTIDE SEQUENCE [LARGE SCALE GENOMIC DNA]</scope>
    <source>
        <strain evidence="12">cv. CM334</strain>
    </source>
</reference>
<dbReference type="PROSITE" id="PS51374">
    <property type="entry name" value="NDPK_LIKE"/>
    <property type="match status" value="1"/>
</dbReference>
<dbReference type="GO" id="GO:0006183">
    <property type="term" value="P:GTP biosynthetic process"/>
    <property type="evidence" value="ECO:0007669"/>
    <property type="project" value="InterPro"/>
</dbReference>
<comment type="catalytic activity">
    <reaction evidence="2">
        <text>a ribonucleoside 5'-diphosphate + ATP = a ribonucleoside 5'-triphosphate + ADP</text>
        <dbReference type="Rhea" id="RHEA:18113"/>
        <dbReference type="ChEBI" id="CHEBI:30616"/>
        <dbReference type="ChEBI" id="CHEBI:57930"/>
        <dbReference type="ChEBI" id="CHEBI:61557"/>
        <dbReference type="ChEBI" id="CHEBI:456216"/>
        <dbReference type="EC" id="2.7.4.6"/>
    </reaction>
</comment>
<dbReference type="GO" id="GO:0006228">
    <property type="term" value="P:UTP biosynthetic process"/>
    <property type="evidence" value="ECO:0007669"/>
    <property type="project" value="InterPro"/>
</dbReference>
<dbReference type="InterPro" id="IPR036850">
    <property type="entry name" value="NDK-like_dom_sf"/>
</dbReference>
<evidence type="ECO:0000256" key="3">
    <source>
        <dbReference type="ARBA" id="ARBA00001946"/>
    </source>
</evidence>
<evidence type="ECO:0000256" key="1">
    <source>
        <dbReference type="ARBA" id="ARBA00000082"/>
    </source>
</evidence>
<sequence>MNQRLPVNAIKTETTDWTCKAQVVGKFWTREKKLRGLKFNSVDCAFAEKHYTDLSAKPFFHEFVEYIVSGPVVVMVWASKGVVTTGRKIIGATNPLESAAGRYHPWSLCY</sequence>
<dbReference type="PRINTS" id="PR01243">
    <property type="entry name" value="NUCDPKINASE"/>
</dbReference>
<evidence type="ECO:0000256" key="6">
    <source>
        <dbReference type="ARBA" id="ARBA00022679"/>
    </source>
</evidence>
<dbReference type="InterPro" id="IPR034907">
    <property type="entry name" value="NDK-like_dom"/>
</dbReference>
<dbReference type="GO" id="GO:0004550">
    <property type="term" value="F:nucleoside diphosphate kinase activity"/>
    <property type="evidence" value="ECO:0000318"/>
    <property type="project" value="GO_Central"/>
</dbReference>
<evidence type="ECO:0000256" key="7">
    <source>
        <dbReference type="ARBA" id="ARBA00022777"/>
    </source>
</evidence>
<name>A0A2G2ZU46_CAPAN</name>
<dbReference type="Pfam" id="PF00334">
    <property type="entry name" value="NDK"/>
    <property type="match status" value="1"/>
</dbReference>
<comment type="catalytic activity">
    <reaction evidence="1">
        <text>a 2'-deoxyribonucleoside 5'-diphosphate + ATP = a 2'-deoxyribonucleoside 5'-triphosphate + ADP</text>
        <dbReference type="Rhea" id="RHEA:44640"/>
        <dbReference type="ChEBI" id="CHEBI:30616"/>
        <dbReference type="ChEBI" id="CHEBI:61560"/>
        <dbReference type="ChEBI" id="CHEBI:73316"/>
        <dbReference type="ChEBI" id="CHEBI:456216"/>
        <dbReference type="EC" id="2.7.4.6"/>
    </reaction>
</comment>
<organism evidence="11 12">
    <name type="scientific">Capsicum annuum</name>
    <name type="common">Capsicum pepper</name>
    <dbReference type="NCBI Taxonomy" id="4072"/>
    <lineage>
        <taxon>Eukaryota</taxon>
        <taxon>Viridiplantae</taxon>
        <taxon>Streptophyta</taxon>
        <taxon>Embryophyta</taxon>
        <taxon>Tracheophyta</taxon>
        <taxon>Spermatophyta</taxon>
        <taxon>Magnoliopsida</taxon>
        <taxon>eudicotyledons</taxon>
        <taxon>Gunneridae</taxon>
        <taxon>Pentapetalae</taxon>
        <taxon>asterids</taxon>
        <taxon>lamiids</taxon>
        <taxon>Solanales</taxon>
        <taxon>Solanaceae</taxon>
        <taxon>Solanoideae</taxon>
        <taxon>Capsiceae</taxon>
        <taxon>Capsicum</taxon>
    </lineage>
</organism>
<evidence type="ECO:0000256" key="9">
    <source>
        <dbReference type="RuleBase" id="RU004011"/>
    </source>
</evidence>
<evidence type="ECO:0000256" key="2">
    <source>
        <dbReference type="ARBA" id="ARBA00000937"/>
    </source>
</evidence>
<dbReference type="STRING" id="4072.A0A2G2ZU46"/>
<dbReference type="InterPro" id="IPR001564">
    <property type="entry name" value="Nucleoside_diP_kinase"/>
</dbReference>
<dbReference type="GO" id="GO:0006241">
    <property type="term" value="P:CTP biosynthetic process"/>
    <property type="evidence" value="ECO:0007669"/>
    <property type="project" value="InterPro"/>
</dbReference>
<dbReference type="PANTHER" id="PTHR11349">
    <property type="entry name" value="NUCLEOSIDE DIPHOSPHATE KINASE"/>
    <property type="match status" value="1"/>
</dbReference>
<evidence type="ECO:0000313" key="12">
    <source>
        <dbReference type="Proteomes" id="UP000222542"/>
    </source>
</evidence>
<feature type="domain" description="Nucleoside diphosphate kinase-like" evidence="10">
    <location>
        <begin position="12"/>
        <end position="110"/>
    </location>
</feature>
<evidence type="ECO:0000313" key="11">
    <source>
        <dbReference type="EMBL" id="PHT85504.1"/>
    </source>
</evidence>
<dbReference type="EC" id="2.7.4.6" evidence="5"/>
<dbReference type="SUPFAM" id="SSF54919">
    <property type="entry name" value="Nucleoside diphosphate kinase, NDK"/>
    <property type="match status" value="1"/>
</dbReference>
<keyword evidence="6" id="KW-0808">Transferase</keyword>
<evidence type="ECO:0000256" key="8">
    <source>
        <dbReference type="PROSITE-ProRule" id="PRU00706"/>
    </source>
</evidence>
<comment type="caution">
    <text evidence="11">The sequence shown here is derived from an EMBL/GenBank/DDBJ whole genome shotgun (WGS) entry which is preliminary data.</text>
</comment>
<dbReference type="Proteomes" id="UP000222542">
    <property type="component" value="Unassembled WGS sequence"/>
</dbReference>
<dbReference type="EMBL" id="AYRZ02000003">
    <property type="protein sequence ID" value="PHT85504.1"/>
    <property type="molecule type" value="Genomic_DNA"/>
</dbReference>
<reference evidence="11 12" key="1">
    <citation type="journal article" date="2014" name="Nat. Genet.">
        <title>Genome sequence of the hot pepper provides insights into the evolution of pungency in Capsicum species.</title>
        <authorList>
            <person name="Kim S."/>
            <person name="Park M."/>
            <person name="Yeom S.I."/>
            <person name="Kim Y.M."/>
            <person name="Lee J.M."/>
            <person name="Lee H.A."/>
            <person name="Seo E."/>
            <person name="Choi J."/>
            <person name="Cheong K."/>
            <person name="Kim K.T."/>
            <person name="Jung K."/>
            <person name="Lee G.W."/>
            <person name="Oh S.K."/>
            <person name="Bae C."/>
            <person name="Kim S.B."/>
            <person name="Lee H.Y."/>
            <person name="Kim S.Y."/>
            <person name="Kim M.S."/>
            <person name="Kang B.C."/>
            <person name="Jo Y.D."/>
            <person name="Yang H.B."/>
            <person name="Jeong H.J."/>
            <person name="Kang W.H."/>
            <person name="Kwon J.K."/>
            <person name="Shin C."/>
            <person name="Lim J.Y."/>
            <person name="Park J.H."/>
            <person name="Huh J.H."/>
            <person name="Kim J.S."/>
            <person name="Kim B.D."/>
            <person name="Cohen O."/>
            <person name="Paran I."/>
            <person name="Suh M.C."/>
            <person name="Lee S.B."/>
            <person name="Kim Y.K."/>
            <person name="Shin Y."/>
            <person name="Noh S.J."/>
            <person name="Park J."/>
            <person name="Seo Y.S."/>
            <person name="Kwon S.Y."/>
            <person name="Kim H.A."/>
            <person name="Park J.M."/>
            <person name="Kim H.J."/>
            <person name="Choi S.B."/>
            <person name="Bosland P.W."/>
            <person name="Reeves G."/>
            <person name="Jo S.H."/>
            <person name="Lee B.W."/>
            <person name="Cho H.T."/>
            <person name="Choi H.S."/>
            <person name="Lee M.S."/>
            <person name="Yu Y."/>
            <person name="Do Choi Y."/>
            <person name="Park B.S."/>
            <person name="van Deynze A."/>
            <person name="Ashrafi H."/>
            <person name="Hill T."/>
            <person name="Kim W.T."/>
            <person name="Pai H.S."/>
            <person name="Ahn H.K."/>
            <person name="Yeam I."/>
            <person name="Giovannoni J.J."/>
            <person name="Rose J.K."/>
            <person name="Sorensen I."/>
            <person name="Lee S.J."/>
            <person name="Kim R.W."/>
            <person name="Choi I.Y."/>
            <person name="Choi B.S."/>
            <person name="Lim J.S."/>
            <person name="Lee Y.H."/>
            <person name="Choi D."/>
        </authorList>
    </citation>
    <scope>NUCLEOTIDE SEQUENCE [LARGE SCALE GENOMIC DNA]</scope>
    <source>
        <strain evidence="12">cv. CM334</strain>
    </source>
</reference>
<dbReference type="Gene3D" id="3.30.70.141">
    <property type="entry name" value="Nucleoside diphosphate kinase-like domain"/>
    <property type="match status" value="1"/>
</dbReference>
<evidence type="ECO:0000256" key="4">
    <source>
        <dbReference type="ARBA" id="ARBA00008142"/>
    </source>
</evidence>
<accession>A0A2G2ZU46</accession>
<keyword evidence="12" id="KW-1185">Reference proteome</keyword>
<dbReference type="Gramene" id="PHT85504">
    <property type="protein sequence ID" value="PHT85504"/>
    <property type="gene ID" value="T459_07610"/>
</dbReference>
<comment type="caution">
    <text evidence="8">Lacks conserved residue(s) required for the propagation of feature annotation.</text>
</comment>
<evidence type="ECO:0000256" key="5">
    <source>
        <dbReference type="ARBA" id="ARBA00012966"/>
    </source>
</evidence>
<comment type="similarity">
    <text evidence="4 8 9">Belongs to the NDK family.</text>
</comment>